<feature type="transmembrane region" description="Helical" evidence="2">
    <location>
        <begin position="182"/>
        <end position="205"/>
    </location>
</feature>
<comment type="caution">
    <text evidence="3">The sequence shown here is derived from an EMBL/GenBank/DDBJ whole genome shotgun (WGS) entry which is preliminary data.</text>
</comment>
<dbReference type="InterPro" id="IPR019286">
    <property type="entry name" value="DUF2339_TM"/>
</dbReference>
<feature type="transmembrane region" description="Helical" evidence="2">
    <location>
        <begin position="342"/>
        <end position="362"/>
    </location>
</feature>
<feature type="transmembrane region" description="Helical" evidence="2">
    <location>
        <begin position="374"/>
        <end position="390"/>
    </location>
</feature>
<feature type="coiled-coil region" evidence="1">
    <location>
        <begin position="50"/>
        <end position="103"/>
    </location>
</feature>
<evidence type="ECO:0000256" key="2">
    <source>
        <dbReference type="SAM" id="Phobius"/>
    </source>
</evidence>
<feature type="transmembrane region" description="Helical" evidence="2">
    <location>
        <begin position="155"/>
        <end position="175"/>
    </location>
</feature>
<accession>A0A2S5GC69</accession>
<evidence type="ECO:0000313" key="4">
    <source>
        <dbReference type="Proteomes" id="UP000239047"/>
    </source>
</evidence>
<dbReference type="Pfam" id="PF10101">
    <property type="entry name" value="DUF2339"/>
    <property type="match status" value="1"/>
</dbReference>
<dbReference type="Proteomes" id="UP000239047">
    <property type="component" value="Unassembled WGS sequence"/>
</dbReference>
<feature type="transmembrane region" description="Helical" evidence="2">
    <location>
        <begin position="479"/>
        <end position="498"/>
    </location>
</feature>
<feature type="transmembrane region" description="Helical" evidence="2">
    <location>
        <begin position="707"/>
        <end position="727"/>
    </location>
</feature>
<feature type="transmembrane region" description="Helical" evidence="2">
    <location>
        <begin position="315"/>
        <end position="335"/>
    </location>
</feature>
<keyword evidence="1" id="KW-0175">Coiled coil</keyword>
<keyword evidence="2" id="KW-0472">Membrane</keyword>
<proteinExistence type="predicted"/>
<keyword evidence="4" id="KW-1185">Reference proteome</keyword>
<name>A0A2S5GC69_9BACL</name>
<feature type="transmembrane region" description="Helical" evidence="2">
    <location>
        <begin position="614"/>
        <end position="633"/>
    </location>
</feature>
<feature type="transmembrane region" description="Helical" evidence="2">
    <location>
        <begin position="237"/>
        <end position="255"/>
    </location>
</feature>
<feature type="transmembrane region" description="Helical" evidence="2">
    <location>
        <begin position="654"/>
        <end position="672"/>
    </location>
</feature>
<feature type="transmembrane region" description="Helical" evidence="2">
    <location>
        <begin position="261"/>
        <end position="282"/>
    </location>
</feature>
<feature type="transmembrane region" description="Helical" evidence="2">
    <location>
        <begin position="402"/>
        <end position="418"/>
    </location>
</feature>
<keyword evidence="2" id="KW-0812">Transmembrane</keyword>
<keyword evidence="2" id="KW-1133">Transmembrane helix</keyword>
<feature type="transmembrane region" description="Helical" evidence="2">
    <location>
        <begin position="131"/>
        <end position="149"/>
    </location>
</feature>
<dbReference type="OrthoDB" id="2078443at2"/>
<sequence>MFDEKRNIIKVSKLKLNTYFANTVKTETNRLTALEEQSKREILRLKQRTAQSVQNEKQEILLKIEQLSKEINESIKKERELAVREQQNVRERYSNQFNNLAEENMSEEIIQKRMQQNQIEMKIGLNWINKLGILLIIIGVAAAFRYSYSNWFNDYVKGGLFFVVGLIMLGGGEWLHRRNKQVFALGVIGGGISILYGSIFFSYFLLKIIGLTPALLLSILVTALAVFLSLRYQSRTIISFGLIGGYIPFYSYLFAFGLEGYAVYTAMAYILILNMSILLISFKRQWSIVHYLSFVLNIPSLLVLILISASSIISLLYSILIFCLYLVLTIGYPFVYRVAIKWMDVALLAMNTFFSFLVIYFLFNELGWDDFEGLLAAAFCVLYFGLGRFVETRMNKQKMMIVLFYGTSITFAVLVIPFQFGVQWLSLGWLVEGVVIMLYANRYKLKVLERAGWGIFTLTLFTFLIEFLENLLWPVEFFHFKYMAIMAGLIIVMVYYALDQRKRDSTELFRGFSTFIAGFKYFTLVNSWIYLLHESNYLYDQQVAITFDQYWFYKWMLFAFITMGLGYGLKQIPLLYDRIVSYYCLLLYGLGSLIGLVVTFTIPALEPAAAQNTFLNYLALVILIGFNVLIFLIGRDLLSSYIREKYHNYELYPTILSVYFLGVLTAFLNVQFQLGDAGFVISLVFLAVAVAYILYGFKYRYVYIRRIGLGLSLLSTGKLFLLDLAFLTESSKILAYFCFGLTLLGISYIYQKVSSHQKEIEDKEEKNSE</sequence>
<dbReference type="PANTHER" id="PTHR38434:SF1">
    <property type="entry name" value="BLL2549 PROTEIN"/>
    <property type="match status" value="1"/>
</dbReference>
<feature type="transmembrane region" description="Helical" evidence="2">
    <location>
        <begin position="733"/>
        <end position="750"/>
    </location>
</feature>
<protein>
    <submittedName>
        <fullName evidence="3">DUF2339 domain-containing protein</fullName>
    </submittedName>
</protein>
<feature type="transmembrane region" description="Helical" evidence="2">
    <location>
        <begin position="581"/>
        <end position="602"/>
    </location>
</feature>
<feature type="transmembrane region" description="Helical" evidence="2">
    <location>
        <begin position="211"/>
        <end position="230"/>
    </location>
</feature>
<reference evidence="3 4" key="1">
    <citation type="submission" date="2018-02" db="EMBL/GenBank/DDBJ databases">
        <title>Jeotgalibacillus proteolyticum sp. nov. a protease producing bacterium isolated from ocean sediments of Laizhou Bay.</title>
        <authorList>
            <person name="Li Y."/>
        </authorList>
    </citation>
    <scope>NUCLEOTIDE SEQUENCE [LARGE SCALE GENOMIC DNA]</scope>
    <source>
        <strain evidence="3 4">22-7</strain>
    </source>
</reference>
<gene>
    <name evidence="3" type="ORF">C4B60_11840</name>
</gene>
<feature type="transmembrane region" description="Helical" evidence="2">
    <location>
        <begin position="678"/>
        <end position="695"/>
    </location>
</feature>
<evidence type="ECO:0000313" key="3">
    <source>
        <dbReference type="EMBL" id="PPA70514.1"/>
    </source>
</evidence>
<dbReference type="AlphaFoldDB" id="A0A2S5GC69"/>
<feature type="transmembrane region" description="Helical" evidence="2">
    <location>
        <begin position="424"/>
        <end position="441"/>
    </location>
</feature>
<feature type="transmembrane region" description="Helical" evidence="2">
    <location>
        <begin position="453"/>
        <end position="473"/>
    </location>
</feature>
<evidence type="ECO:0000256" key="1">
    <source>
        <dbReference type="SAM" id="Coils"/>
    </source>
</evidence>
<dbReference type="EMBL" id="PREZ01000004">
    <property type="protein sequence ID" value="PPA70514.1"/>
    <property type="molecule type" value="Genomic_DNA"/>
</dbReference>
<feature type="transmembrane region" description="Helical" evidence="2">
    <location>
        <begin position="289"/>
        <end position="309"/>
    </location>
</feature>
<organism evidence="3 4">
    <name type="scientific">Jeotgalibacillus proteolyticus</name>
    <dbReference type="NCBI Taxonomy" id="2082395"/>
    <lineage>
        <taxon>Bacteria</taxon>
        <taxon>Bacillati</taxon>
        <taxon>Bacillota</taxon>
        <taxon>Bacilli</taxon>
        <taxon>Bacillales</taxon>
        <taxon>Caryophanaceae</taxon>
        <taxon>Jeotgalibacillus</taxon>
    </lineage>
</organism>
<dbReference type="PANTHER" id="PTHR38434">
    <property type="entry name" value="BLL2549 PROTEIN"/>
    <property type="match status" value="1"/>
</dbReference>
<feature type="transmembrane region" description="Helical" evidence="2">
    <location>
        <begin position="510"/>
        <end position="531"/>
    </location>
</feature>
<feature type="transmembrane region" description="Helical" evidence="2">
    <location>
        <begin position="551"/>
        <end position="569"/>
    </location>
</feature>